<evidence type="ECO:0000256" key="1">
    <source>
        <dbReference type="SAM" id="MobiDB-lite"/>
    </source>
</evidence>
<name>A0A2Z7BV18_9LAMI</name>
<feature type="compositionally biased region" description="Basic and acidic residues" evidence="1">
    <location>
        <begin position="46"/>
        <end position="70"/>
    </location>
</feature>
<dbReference type="EMBL" id="KV001834">
    <property type="protein sequence ID" value="KZV38502.1"/>
    <property type="molecule type" value="Genomic_DNA"/>
</dbReference>
<feature type="compositionally biased region" description="Basic and acidic residues" evidence="1">
    <location>
        <begin position="14"/>
        <end position="24"/>
    </location>
</feature>
<gene>
    <name evidence="2" type="ORF">F511_35610</name>
</gene>
<evidence type="ECO:0000313" key="2">
    <source>
        <dbReference type="EMBL" id="KZV38502.1"/>
    </source>
</evidence>
<proteinExistence type="predicted"/>
<protein>
    <submittedName>
        <fullName evidence="2">Uncharacterized protein</fullName>
    </submittedName>
</protein>
<feature type="region of interest" description="Disordered" evidence="1">
    <location>
        <begin position="1"/>
        <end position="80"/>
    </location>
</feature>
<dbReference type="AlphaFoldDB" id="A0A2Z7BV18"/>
<keyword evidence="3" id="KW-1185">Reference proteome</keyword>
<sequence>MDLPRTESTYVVGDRNKSDHEAGGGRRRQSGPRPNSIFLQSACTRKLMDLPRTESPRRGDRNKSDHEAGGGRRRHTAAAA</sequence>
<accession>A0A2Z7BV18</accession>
<evidence type="ECO:0000313" key="3">
    <source>
        <dbReference type="Proteomes" id="UP000250235"/>
    </source>
</evidence>
<feature type="compositionally biased region" description="Basic residues" evidence="1">
    <location>
        <begin position="71"/>
        <end position="80"/>
    </location>
</feature>
<organism evidence="2 3">
    <name type="scientific">Dorcoceras hygrometricum</name>
    <dbReference type="NCBI Taxonomy" id="472368"/>
    <lineage>
        <taxon>Eukaryota</taxon>
        <taxon>Viridiplantae</taxon>
        <taxon>Streptophyta</taxon>
        <taxon>Embryophyta</taxon>
        <taxon>Tracheophyta</taxon>
        <taxon>Spermatophyta</taxon>
        <taxon>Magnoliopsida</taxon>
        <taxon>eudicotyledons</taxon>
        <taxon>Gunneridae</taxon>
        <taxon>Pentapetalae</taxon>
        <taxon>asterids</taxon>
        <taxon>lamiids</taxon>
        <taxon>Lamiales</taxon>
        <taxon>Gesneriaceae</taxon>
        <taxon>Didymocarpoideae</taxon>
        <taxon>Trichosporeae</taxon>
        <taxon>Loxocarpinae</taxon>
        <taxon>Dorcoceras</taxon>
    </lineage>
</organism>
<reference evidence="2 3" key="1">
    <citation type="journal article" date="2015" name="Proc. Natl. Acad. Sci. U.S.A.">
        <title>The resurrection genome of Boea hygrometrica: A blueprint for survival of dehydration.</title>
        <authorList>
            <person name="Xiao L."/>
            <person name="Yang G."/>
            <person name="Zhang L."/>
            <person name="Yang X."/>
            <person name="Zhao S."/>
            <person name="Ji Z."/>
            <person name="Zhou Q."/>
            <person name="Hu M."/>
            <person name="Wang Y."/>
            <person name="Chen M."/>
            <person name="Xu Y."/>
            <person name="Jin H."/>
            <person name="Xiao X."/>
            <person name="Hu G."/>
            <person name="Bao F."/>
            <person name="Hu Y."/>
            <person name="Wan P."/>
            <person name="Li L."/>
            <person name="Deng X."/>
            <person name="Kuang T."/>
            <person name="Xiang C."/>
            <person name="Zhu J.K."/>
            <person name="Oliver M.J."/>
            <person name="He Y."/>
        </authorList>
    </citation>
    <scope>NUCLEOTIDE SEQUENCE [LARGE SCALE GENOMIC DNA]</scope>
    <source>
        <strain evidence="3">cv. XS01</strain>
    </source>
</reference>
<dbReference type="Proteomes" id="UP000250235">
    <property type="component" value="Unassembled WGS sequence"/>
</dbReference>